<evidence type="ECO:0000256" key="3">
    <source>
        <dbReference type="ARBA" id="ARBA00022989"/>
    </source>
</evidence>
<dbReference type="EMBL" id="SJOL01006426">
    <property type="protein sequence ID" value="TGZ67117.1"/>
    <property type="molecule type" value="Genomic_DNA"/>
</dbReference>
<protein>
    <recommendedName>
        <fullName evidence="6">STAS domain-containing protein</fullName>
    </recommendedName>
</protein>
<dbReference type="Pfam" id="PF01740">
    <property type="entry name" value="STAS"/>
    <property type="match status" value="1"/>
</dbReference>
<gene>
    <name evidence="7" type="ORF">CRM22_004962</name>
</gene>
<keyword evidence="2 5" id="KW-0812">Transmembrane</keyword>
<evidence type="ECO:0000256" key="4">
    <source>
        <dbReference type="ARBA" id="ARBA00023136"/>
    </source>
</evidence>
<dbReference type="CDD" id="cd07042">
    <property type="entry name" value="STAS_SulP_like_sulfate_transporter"/>
    <property type="match status" value="1"/>
</dbReference>
<feature type="transmembrane region" description="Helical" evidence="5">
    <location>
        <begin position="129"/>
        <end position="152"/>
    </location>
</feature>
<keyword evidence="3 5" id="KW-1133">Transmembrane helix</keyword>
<dbReference type="Pfam" id="PF00916">
    <property type="entry name" value="Sulfate_transp"/>
    <property type="match status" value="1"/>
</dbReference>
<feature type="transmembrane region" description="Helical" evidence="5">
    <location>
        <begin position="350"/>
        <end position="368"/>
    </location>
</feature>
<dbReference type="PANTHER" id="PTHR11814">
    <property type="entry name" value="SULFATE TRANSPORTER"/>
    <property type="match status" value="1"/>
</dbReference>
<feature type="transmembrane region" description="Helical" evidence="5">
    <location>
        <begin position="440"/>
        <end position="459"/>
    </location>
</feature>
<comment type="caution">
    <text evidence="7">The sequence shown here is derived from an EMBL/GenBank/DDBJ whole genome shotgun (WGS) entry which is preliminary data.</text>
</comment>
<evidence type="ECO:0000256" key="1">
    <source>
        <dbReference type="ARBA" id="ARBA00004141"/>
    </source>
</evidence>
<feature type="transmembrane region" description="Helical" evidence="5">
    <location>
        <begin position="265"/>
        <end position="284"/>
    </location>
</feature>
<dbReference type="PROSITE" id="PS50801">
    <property type="entry name" value="STAS"/>
    <property type="match status" value="1"/>
</dbReference>
<evidence type="ECO:0000313" key="8">
    <source>
        <dbReference type="Proteomes" id="UP000308267"/>
    </source>
</evidence>
<sequence length="711" mass="77947">MPSEGIPVELDYNIARRVFNVEDFRTAYNGVHKEKTHLLPRLKQSCRSFSCRNIVSYILPFYSILASFYTLRAFLHDVIAGITMSILHVPQGKVSFPMMFGLCVGMAYGYLAGLRPINGLYTSFFPPLVYFFFGTSRHISVGTFSVVALLSAAPVDRLAAKFADVNVTNSSTDYVVYDHRLKVAITVTLLSGLFQFLMGLFRLGFLMVYISSPLLGGFTCASALHVIASQLNALFGVKMKRTVGPGILPLDFYNFILVFKKTNVATVTISVICITVLAVFKFLINPKIEAKIHFPFPVEVVVLILATTISHFAQLNQRFGVRIVGSLPQGLPKPVLPDLSLVPSIATDSVIVSFVALATTVSLAKLYASKAVYDVKYTLEMNALGLANIVGSFFQCHAASGALARTSVSYCAGMKSQVASLISCAVLVLVLTVIGPSLESVPMCVLSSIILVSLTGILGQIMDVPKLLRSSVIDAIVWIVTFLATVFIDVPLGLITGLVFSLVTVLCRTQLSTSYELGHIKDTDLYECRTRYATAERIPGIVILRFGGPLYYANSERFQNWVTETVGVDANKVYKELQSKTTVAAPTNPSQDKCSCSSKCCYLSQTLEVAVPEEEPSLRTQLANPTSVRFIVLDISSWTFIDIVGAHTLRDIIRSYKSIDVDLLFTKYQPQVRTTLHNCGLSSHELDKMCFVTLHDAVLYARSHLAAPPPV</sequence>
<feature type="transmembrane region" description="Helical" evidence="5">
    <location>
        <begin position="96"/>
        <end position="117"/>
    </location>
</feature>
<proteinExistence type="predicted"/>
<name>A0A4S2M0C2_OPIFE</name>
<keyword evidence="8" id="KW-1185">Reference proteome</keyword>
<evidence type="ECO:0000256" key="5">
    <source>
        <dbReference type="SAM" id="Phobius"/>
    </source>
</evidence>
<feature type="transmembrane region" description="Helical" evidence="5">
    <location>
        <begin position="214"/>
        <end position="235"/>
    </location>
</feature>
<organism evidence="7 8">
    <name type="scientific">Opisthorchis felineus</name>
    <dbReference type="NCBI Taxonomy" id="147828"/>
    <lineage>
        <taxon>Eukaryota</taxon>
        <taxon>Metazoa</taxon>
        <taxon>Spiralia</taxon>
        <taxon>Lophotrochozoa</taxon>
        <taxon>Platyhelminthes</taxon>
        <taxon>Trematoda</taxon>
        <taxon>Digenea</taxon>
        <taxon>Opisthorchiida</taxon>
        <taxon>Opisthorchiata</taxon>
        <taxon>Opisthorchiidae</taxon>
        <taxon>Opisthorchis</taxon>
    </lineage>
</organism>
<dbReference type="AlphaFoldDB" id="A0A4S2M0C2"/>
<feature type="transmembrane region" description="Helical" evidence="5">
    <location>
        <begin position="418"/>
        <end position="434"/>
    </location>
</feature>
<dbReference type="GO" id="GO:0016020">
    <property type="term" value="C:membrane"/>
    <property type="evidence" value="ECO:0007669"/>
    <property type="project" value="UniProtKB-SubCell"/>
</dbReference>
<dbReference type="OrthoDB" id="288203at2759"/>
<evidence type="ECO:0000259" key="6">
    <source>
        <dbReference type="PROSITE" id="PS50801"/>
    </source>
</evidence>
<feature type="transmembrane region" description="Helical" evidence="5">
    <location>
        <begin position="54"/>
        <end position="75"/>
    </location>
</feature>
<keyword evidence="4 5" id="KW-0472">Membrane</keyword>
<dbReference type="GO" id="GO:0055085">
    <property type="term" value="P:transmembrane transport"/>
    <property type="evidence" value="ECO:0007669"/>
    <property type="project" value="InterPro"/>
</dbReference>
<dbReference type="InterPro" id="IPR036513">
    <property type="entry name" value="STAS_dom_sf"/>
</dbReference>
<evidence type="ECO:0000256" key="2">
    <source>
        <dbReference type="ARBA" id="ARBA00022692"/>
    </source>
</evidence>
<dbReference type="Gene3D" id="3.30.750.24">
    <property type="entry name" value="STAS domain"/>
    <property type="match status" value="1"/>
</dbReference>
<dbReference type="Proteomes" id="UP000308267">
    <property type="component" value="Unassembled WGS sequence"/>
</dbReference>
<dbReference type="NCBIfam" id="TIGR00815">
    <property type="entry name" value="sulP"/>
    <property type="match status" value="1"/>
</dbReference>
<evidence type="ECO:0000313" key="7">
    <source>
        <dbReference type="EMBL" id="TGZ67117.1"/>
    </source>
</evidence>
<dbReference type="InterPro" id="IPR001902">
    <property type="entry name" value="SLC26A/SulP_fam"/>
</dbReference>
<dbReference type="InterPro" id="IPR011547">
    <property type="entry name" value="SLC26A/SulP_dom"/>
</dbReference>
<dbReference type="SUPFAM" id="SSF52091">
    <property type="entry name" value="SpoIIaa-like"/>
    <property type="match status" value="1"/>
</dbReference>
<dbReference type="InterPro" id="IPR002645">
    <property type="entry name" value="STAS_dom"/>
</dbReference>
<accession>A0A4S2M0C2</accession>
<reference evidence="7 8" key="1">
    <citation type="journal article" date="2019" name="BMC Genomics">
        <title>New insights from Opisthorchis felineus genome: update on genomics of the epidemiologically important liver flukes.</title>
        <authorList>
            <person name="Ershov N.I."/>
            <person name="Mordvinov V.A."/>
            <person name="Prokhortchouk E.B."/>
            <person name="Pakharukova M.Y."/>
            <person name="Gunbin K.V."/>
            <person name="Ustyantsev K."/>
            <person name="Genaev M.A."/>
            <person name="Blinov A.G."/>
            <person name="Mazur A."/>
            <person name="Boulygina E."/>
            <person name="Tsygankova S."/>
            <person name="Khrameeva E."/>
            <person name="Chekanov N."/>
            <person name="Fan G."/>
            <person name="Xiao A."/>
            <person name="Zhang H."/>
            <person name="Xu X."/>
            <person name="Yang H."/>
            <person name="Solovyev V."/>
            <person name="Lee S.M."/>
            <person name="Liu X."/>
            <person name="Afonnikov D.A."/>
            <person name="Skryabin K.G."/>
        </authorList>
    </citation>
    <scope>NUCLEOTIDE SEQUENCE [LARGE SCALE GENOMIC DNA]</scope>
    <source>
        <strain evidence="7">AK-0245</strain>
        <tissue evidence="7">Whole organism</tissue>
    </source>
</reference>
<dbReference type="STRING" id="147828.A0A4S2M0C2"/>
<feature type="domain" description="STAS" evidence="6">
    <location>
        <begin position="531"/>
        <end position="701"/>
    </location>
</feature>
<comment type="subcellular location">
    <subcellularLocation>
        <location evidence="1">Membrane</location>
        <topology evidence="1">Multi-pass membrane protein</topology>
    </subcellularLocation>
</comment>
<feature type="transmembrane region" description="Helical" evidence="5">
    <location>
        <begin position="296"/>
        <end position="313"/>
    </location>
</feature>
<feature type="transmembrane region" description="Helical" evidence="5">
    <location>
        <begin position="471"/>
        <end position="488"/>
    </location>
</feature>
<feature type="transmembrane region" description="Helical" evidence="5">
    <location>
        <begin position="183"/>
        <end position="208"/>
    </location>
</feature>